<feature type="domain" description="CENP-V/GFA" evidence="5">
    <location>
        <begin position="3"/>
        <end position="110"/>
    </location>
</feature>
<keyword evidence="7" id="KW-1185">Reference proteome</keyword>
<dbReference type="Pfam" id="PF04828">
    <property type="entry name" value="GFA"/>
    <property type="match status" value="1"/>
</dbReference>
<evidence type="ECO:0000259" key="5">
    <source>
        <dbReference type="PROSITE" id="PS51891"/>
    </source>
</evidence>
<dbReference type="SUPFAM" id="SSF51316">
    <property type="entry name" value="Mss4-like"/>
    <property type="match status" value="1"/>
</dbReference>
<evidence type="ECO:0000313" key="7">
    <source>
        <dbReference type="Proteomes" id="UP001627408"/>
    </source>
</evidence>
<dbReference type="PROSITE" id="PS51891">
    <property type="entry name" value="CENP_V_GFA"/>
    <property type="match status" value="1"/>
</dbReference>
<evidence type="ECO:0000313" key="6">
    <source>
        <dbReference type="EMBL" id="MFL4469261.1"/>
    </source>
</evidence>
<sequence length="146" mass="16259">MNKSGGCLCGAVRFDAANVPDTYGICHCELCRRWTGSALLEVSIKTEDLTWHGADNIAVHTSSGWAERAWCKTCGTNMYFRHTKRDKWFGSTEVPLGVFDDPDGFTLTHEIFVDQKPDSFAYAGDDHKRLTRADVLALNPDLEGTK</sequence>
<protein>
    <submittedName>
        <fullName evidence="6">GFA family protein</fullName>
    </submittedName>
</protein>
<dbReference type="PANTHER" id="PTHR33337">
    <property type="entry name" value="GFA DOMAIN-CONTAINING PROTEIN"/>
    <property type="match status" value="1"/>
</dbReference>
<evidence type="ECO:0000256" key="2">
    <source>
        <dbReference type="ARBA" id="ARBA00022723"/>
    </source>
</evidence>
<evidence type="ECO:0000256" key="4">
    <source>
        <dbReference type="ARBA" id="ARBA00023239"/>
    </source>
</evidence>
<dbReference type="Gene3D" id="3.90.1590.10">
    <property type="entry name" value="glutathione-dependent formaldehyde- activating enzyme (gfa)"/>
    <property type="match status" value="1"/>
</dbReference>
<dbReference type="InterPro" id="IPR006913">
    <property type="entry name" value="CENP-V/GFA"/>
</dbReference>
<organism evidence="6 7">
    <name type="scientific">Tateyamaria armeniaca</name>
    <dbReference type="NCBI Taxonomy" id="2518930"/>
    <lineage>
        <taxon>Bacteria</taxon>
        <taxon>Pseudomonadati</taxon>
        <taxon>Pseudomonadota</taxon>
        <taxon>Alphaproteobacteria</taxon>
        <taxon>Rhodobacterales</taxon>
        <taxon>Roseobacteraceae</taxon>
        <taxon>Tateyamaria</taxon>
    </lineage>
</organism>
<evidence type="ECO:0000256" key="3">
    <source>
        <dbReference type="ARBA" id="ARBA00022833"/>
    </source>
</evidence>
<keyword evidence="3" id="KW-0862">Zinc</keyword>
<proteinExistence type="inferred from homology"/>
<name>A0ABW8UQA4_9RHOB</name>
<comment type="similarity">
    <text evidence="1">Belongs to the Gfa family.</text>
</comment>
<gene>
    <name evidence="6" type="ORF">ACERZ8_05010</name>
</gene>
<accession>A0ABW8UQA4</accession>
<keyword evidence="4" id="KW-0456">Lyase</keyword>
<dbReference type="Proteomes" id="UP001627408">
    <property type="component" value="Unassembled WGS sequence"/>
</dbReference>
<dbReference type="InterPro" id="IPR011057">
    <property type="entry name" value="Mss4-like_sf"/>
</dbReference>
<reference evidence="6 7" key="1">
    <citation type="submission" date="2024-08" db="EMBL/GenBank/DDBJ databases">
        <title>Tateyamaria sp. nov., isolated from marine algae.</title>
        <authorList>
            <person name="Choi B.J."/>
            <person name="Kim J.M."/>
            <person name="Lee J.K."/>
            <person name="Choi D.G."/>
            <person name="Bayburt H."/>
            <person name="Baek J.H."/>
            <person name="Han D.M."/>
            <person name="Jeon C.O."/>
        </authorList>
    </citation>
    <scope>NUCLEOTIDE SEQUENCE [LARGE SCALE GENOMIC DNA]</scope>
    <source>
        <strain evidence="6 7">KMU-156</strain>
    </source>
</reference>
<dbReference type="RefSeq" id="WP_407591036.1">
    <property type="nucleotide sequence ID" value="NZ_JBHDIY010000002.1"/>
</dbReference>
<evidence type="ECO:0000256" key="1">
    <source>
        <dbReference type="ARBA" id="ARBA00005495"/>
    </source>
</evidence>
<keyword evidence="2" id="KW-0479">Metal-binding</keyword>
<dbReference type="EMBL" id="JBHDIY010000002">
    <property type="protein sequence ID" value="MFL4469261.1"/>
    <property type="molecule type" value="Genomic_DNA"/>
</dbReference>
<comment type="caution">
    <text evidence="6">The sequence shown here is derived from an EMBL/GenBank/DDBJ whole genome shotgun (WGS) entry which is preliminary data.</text>
</comment>
<dbReference type="PANTHER" id="PTHR33337:SF40">
    <property type="entry name" value="CENP-V_GFA DOMAIN-CONTAINING PROTEIN-RELATED"/>
    <property type="match status" value="1"/>
</dbReference>